<dbReference type="KEGG" id="pste:PSTEL_08850"/>
<organism evidence="4 5">
    <name type="scientific">Paenibacillus stellifer</name>
    <dbReference type="NCBI Taxonomy" id="169760"/>
    <lineage>
        <taxon>Bacteria</taxon>
        <taxon>Bacillati</taxon>
        <taxon>Bacillota</taxon>
        <taxon>Bacilli</taxon>
        <taxon>Bacillales</taxon>
        <taxon>Paenibacillaceae</taxon>
        <taxon>Paenibacillus</taxon>
    </lineage>
</organism>
<dbReference type="PROSITE" id="PS51186">
    <property type="entry name" value="GNAT"/>
    <property type="match status" value="1"/>
</dbReference>
<dbReference type="Gene3D" id="3.40.630.30">
    <property type="match status" value="1"/>
</dbReference>
<dbReference type="SUPFAM" id="SSF55729">
    <property type="entry name" value="Acyl-CoA N-acyltransferases (Nat)"/>
    <property type="match status" value="1"/>
</dbReference>
<proteinExistence type="predicted"/>
<dbReference type="InterPro" id="IPR045039">
    <property type="entry name" value="NSI-like"/>
</dbReference>
<dbReference type="PANTHER" id="PTHR43626">
    <property type="entry name" value="ACYL-COA N-ACYLTRANSFERASE"/>
    <property type="match status" value="1"/>
</dbReference>
<dbReference type="EMBL" id="CP009286">
    <property type="protein sequence ID" value="AIQ63187.1"/>
    <property type="molecule type" value="Genomic_DNA"/>
</dbReference>
<evidence type="ECO:0000259" key="3">
    <source>
        <dbReference type="PROSITE" id="PS51186"/>
    </source>
</evidence>
<dbReference type="STRING" id="169760.PSTEL_08850"/>
<evidence type="ECO:0000256" key="2">
    <source>
        <dbReference type="ARBA" id="ARBA00023315"/>
    </source>
</evidence>
<keyword evidence="2" id="KW-0012">Acyltransferase</keyword>
<dbReference type="GO" id="GO:0005737">
    <property type="term" value="C:cytoplasm"/>
    <property type="evidence" value="ECO:0007669"/>
    <property type="project" value="TreeGrafter"/>
</dbReference>
<dbReference type="InterPro" id="IPR000182">
    <property type="entry name" value="GNAT_dom"/>
</dbReference>
<dbReference type="HOGENOM" id="CLU_086503_3_0_9"/>
<dbReference type="OrthoDB" id="9775804at2"/>
<sequence>MNIEIRNGCLNTDWERVAELMSHFGLSNAAADVHKEAFENSYATTFLYDRDRLIGFGRAVSDGVLQAAIYNIALDPDYHGHGLGRLIIDDLLRAVRHCNVILYTHPDKVSFYRHLGFRRMKTGMALYLDESKVDEMGFIE</sequence>
<reference evidence="4 5" key="1">
    <citation type="submission" date="2014-08" db="EMBL/GenBank/DDBJ databases">
        <title>Comparative genomics of the Paenibacillus odorifer group.</title>
        <authorList>
            <person name="den Bakker H.C."/>
            <person name="Tsai Y.-C."/>
            <person name="Martin N."/>
            <person name="Korlach J."/>
            <person name="Wiedmann M."/>
        </authorList>
    </citation>
    <scope>NUCLEOTIDE SEQUENCE [LARGE SCALE GENOMIC DNA]</scope>
    <source>
        <strain evidence="4 5">DSM 14472</strain>
    </source>
</reference>
<dbReference type="AlphaFoldDB" id="A0A089LQK2"/>
<evidence type="ECO:0000313" key="4">
    <source>
        <dbReference type="EMBL" id="AIQ63187.1"/>
    </source>
</evidence>
<accession>A0A089LQK2</accession>
<dbReference type="RefSeq" id="WP_038694640.1">
    <property type="nucleotide sequence ID" value="NZ_CP009286.1"/>
</dbReference>
<gene>
    <name evidence="4" type="ORF">PSTEL_08850</name>
</gene>
<dbReference type="Pfam" id="PF13673">
    <property type="entry name" value="Acetyltransf_10"/>
    <property type="match status" value="1"/>
</dbReference>
<protein>
    <submittedName>
        <fullName evidence="4">Acetyltransferase</fullName>
    </submittedName>
</protein>
<keyword evidence="5" id="KW-1185">Reference proteome</keyword>
<name>A0A089LQK2_9BACL</name>
<dbReference type="GO" id="GO:0008080">
    <property type="term" value="F:N-acetyltransferase activity"/>
    <property type="evidence" value="ECO:0007669"/>
    <property type="project" value="InterPro"/>
</dbReference>
<evidence type="ECO:0000313" key="5">
    <source>
        <dbReference type="Proteomes" id="UP000029507"/>
    </source>
</evidence>
<dbReference type="PANTHER" id="PTHR43626:SF4">
    <property type="entry name" value="GCN5-RELATED N-ACETYLTRANSFERASE 2, CHLOROPLASTIC"/>
    <property type="match status" value="1"/>
</dbReference>
<feature type="domain" description="N-acetyltransferase" evidence="3">
    <location>
        <begin position="3"/>
        <end position="140"/>
    </location>
</feature>
<dbReference type="Proteomes" id="UP000029507">
    <property type="component" value="Chromosome"/>
</dbReference>
<evidence type="ECO:0000256" key="1">
    <source>
        <dbReference type="ARBA" id="ARBA00022679"/>
    </source>
</evidence>
<keyword evidence="1 4" id="KW-0808">Transferase</keyword>
<dbReference type="InterPro" id="IPR016181">
    <property type="entry name" value="Acyl_CoA_acyltransferase"/>
</dbReference>